<feature type="compositionally biased region" description="Low complexity" evidence="7">
    <location>
        <begin position="88"/>
        <end position="99"/>
    </location>
</feature>
<reference evidence="10 11" key="1">
    <citation type="submission" date="2019-09" db="EMBL/GenBank/DDBJ databases">
        <authorList>
            <person name="Brejova B."/>
        </authorList>
    </citation>
    <scope>NUCLEOTIDE SEQUENCE [LARGE SCALE GENOMIC DNA]</scope>
</reference>
<keyword evidence="6" id="KW-0456">Lyase</keyword>
<accession>A0A5E8BJ50</accession>
<dbReference type="InterPro" id="IPR045865">
    <property type="entry name" value="ACT-like_dom_sf"/>
</dbReference>
<dbReference type="OrthoDB" id="983542at2759"/>
<feature type="domain" description="ACT" evidence="9">
    <location>
        <begin position="308"/>
        <end position="398"/>
    </location>
</feature>
<dbReference type="PANTHER" id="PTHR21022">
    <property type="entry name" value="PREPHENATE DEHYDRATASE P PROTEIN"/>
    <property type="match status" value="1"/>
</dbReference>
<feature type="domain" description="Prephenate dehydratase" evidence="8">
    <location>
        <begin position="8"/>
        <end position="257"/>
    </location>
</feature>
<dbReference type="PANTHER" id="PTHR21022:SF19">
    <property type="entry name" value="PREPHENATE DEHYDRATASE-RELATED"/>
    <property type="match status" value="1"/>
</dbReference>
<dbReference type="Gene3D" id="3.30.70.260">
    <property type="match status" value="1"/>
</dbReference>
<dbReference type="PROSITE" id="PS51171">
    <property type="entry name" value="PREPHENATE_DEHYDR_3"/>
    <property type="match status" value="1"/>
</dbReference>
<dbReference type="Proteomes" id="UP000398389">
    <property type="component" value="Unassembled WGS sequence"/>
</dbReference>
<organism evidence="10 11">
    <name type="scientific">Magnusiomyces paraingens</name>
    <dbReference type="NCBI Taxonomy" id="2606893"/>
    <lineage>
        <taxon>Eukaryota</taxon>
        <taxon>Fungi</taxon>
        <taxon>Dikarya</taxon>
        <taxon>Ascomycota</taxon>
        <taxon>Saccharomycotina</taxon>
        <taxon>Dipodascomycetes</taxon>
        <taxon>Dipodascales</taxon>
        <taxon>Dipodascaceae</taxon>
        <taxon>Magnusiomyces</taxon>
    </lineage>
</organism>
<dbReference type="UniPathway" id="UPA00121">
    <property type="reaction ID" value="UER00345"/>
</dbReference>
<dbReference type="InterPro" id="IPR001086">
    <property type="entry name" value="Preph_deHydtase"/>
</dbReference>
<keyword evidence="11" id="KW-1185">Reference proteome</keyword>
<dbReference type="Pfam" id="PF00800">
    <property type="entry name" value="PDT"/>
    <property type="match status" value="2"/>
</dbReference>
<dbReference type="EC" id="4.2.1.51" evidence="2"/>
<evidence type="ECO:0000313" key="11">
    <source>
        <dbReference type="Proteomes" id="UP000398389"/>
    </source>
</evidence>
<evidence type="ECO:0000259" key="9">
    <source>
        <dbReference type="PROSITE" id="PS51671"/>
    </source>
</evidence>
<feature type="region of interest" description="Disordered" evidence="7">
    <location>
        <begin position="174"/>
        <end position="218"/>
    </location>
</feature>
<dbReference type="InterPro" id="IPR008242">
    <property type="entry name" value="Chor_mutase/pphenate_deHydtase"/>
</dbReference>
<evidence type="ECO:0000256" key="4">
    <source>
        <dbReference type="ARBA" id="ARBA00023141"/>
    </source>
</evidence>
<dbReference type="CDD" id="cd04905">
    <property type="entry name" value="ACT_CM-PDT"/>
    <property type="match status" value="1"/>
</dbReference>
<evidence type="ECO:0000259" key="8">
    <source>
        <dbReference type="PROSITE" id="PS51171"/>
    </source>
</evidence>
<sequence length="411" mass="44565">MASSDKFSLAYLGPKGTYSHESAMRFVDLLTPDCQRNADYTPIPTIHQCLEKVVSGEVDLAVIPVENSSNGSVVLALDSLRDLIHNNTTPVPSRSTTSSGEDNQQNVTSSSDLDTLDGLKTTKITVINEIFVPIQHCLLSFAPSIDRVSRVYTHPQAWGQVTKFLDAQLPASKAPRIDTNSTSAAAARVASEQEAKNEQNEQGIGAPQETDAEDSNKETFSAAVASRAAAKVHHVPILVPDISNLSSNTTRFLVFARQGFPVDRLRYKQGLQSVVPAKRSSDEVLDMENLDCTSLNNNQLSKDFVTLVSLTVNHDEPGSLCKCLQALSSNGINLTSINSRPAYNPSAAPGSSDSVTAPPKWSYVFFIEFYGNLYTDSLIRQALRTVQKNSSKLTVLGSFPRNPAYYSSSSA</sequence>
<name>A0A5E8BJ50_9ASCO</name>
<dbReference type="PIRSF" id="PIRSF001500">
    <property type="entry name" value="Chor_mut_pdt_Ppr"/>
    <property type="match status" value="1"/>
</dbReference>
<evidence type="ECO:0000256" key="5">
    <source>
        <dbReference type="ARBA" id="ARBA00023222"/>
    </source>
</evidence>
<dbReference type="GO" id="GO:0009094">
    <property type="term" value="P:L-phenylalanine biosynthetic process"/>
    <property type="evidence" value="ECO:0007669"/>
    <property type="project" value="UniProtKB-UniPathway"/>
</dbReference>
<dbReference type="RefSeq" id="XP_031853569.1">
    <property type="nucleotide sequence ID" value="XM_031997678.1"/>
</dbReference>
<keyword evidence="4" id="KW-0057">Aromatic amino acid biosynthesis</keyword>
<dbReference type="Gene3D" id="3.40.190.10">
    <property type="entry name" value="Periplasmic binding protein-like II"/>
    <property type="match status" value="3"/>
</dbReference>
<dbReference type="GO" id="GO:0005737">
    <property type="term" value="C:cytoplasm"/>
    <property type="evidence" value="ECO:0007669"/>
    <property type="project" value="TreeGrafter"/>
</dbReference>
<dbReference type="AlphaFoldDB" id="A0A5E8BJ50"/>
<dbReference type="EMBL" id="CABVLU010000002">
    <property type="protein sequence ID" value="VVT51029.1"/>
    <property type="molecule type" value="Genomic_DNA"/>
</dbReference>
<proteinExistence type="predicted"/>
<feature type="compositionally biased region" description="Polar residues" evidence="7">
    <location>
        <begin position="100"/>
        <end position="113"/>
    </location>
</feature>
<keyword evidence="5" id="KW-0584">Phenylalanine biosynthesis</keyword>
<evidence type="ECO:0000256" key="2">
    <source>
        <dbReference type="ARBA" id="ARBA00013147"/>
    </source>
</evidence>
<feature type="region of interest" description="Disordered" evidence="7">
    <location>
        <begin position="86"/>
        <end position="114"/>
    </location>
</feature>
<dbReference type="SUPFAM" id="SSF55021">
    <property type="entry name" value="ACT-like"/>
    <property type="match status" value="1"/>
</dbReference>
<comment type="pathway">
    <text evidence="1">Amino-acid biosynthesis; L-phenylalanine biosynthesis; phenylpyruvate from prephenate: step 1/1.</text>
</comment>
<evidence type="ECO:0000256" key="7">
    <source>
        <dbReference type="SAM" id="MobiDB-lite"/>
    </source>
</evidence>
<protein>
    <recommendedName>
        <fullName evidence="2">prephenate dehydratase</fullName>
        <ecNumber evidence="2">4.2.1.51</ecNumber>
    </recommendedName>
</protein>
<dbReference type="PROSITE" id="PS51671">
    <property type="entry name" value="ACT"/>
    <property type="match status" value="1"/>
</dbReference>
<keyword evidence="3" id="KW-0028">Amino-acid biosynthesis</keyword>
<evidence type="ECO:0000256" key="3">
    <source>
        <dbReference type="ARBA" id="ARBA00022605"/>
    </source>
</evidence>
<dbReference type="GeneID" id="43581778"/>
<gene>
    <name evidence="10" type="ORF">SAPINGB_P002960</name>
</gene>
<dbReference type="GO" id="GO:0004664">
    <property type="term" value="F:prephenate dehydratase activity"/>
    <property type="evidence" value="ECO:0007669"/>
    <property type="project" value="UniProtKB-EC"/>
</dbReference>
<evidence type="ECO:0000256" key="6">
    <source>
        <dbReference type="ARBA" id="ARBA00023239"/>
    </source>
</evidence>
<dbReference type="SUPFAM" id="SSF53850">
    <property type="entry name" value="Periplasmic binding protein-like II"/>
    <property type="match status" value="2"/>
</dbReference>
<dbReference type="InterPro" id="IPR002912">
    <property type="entry name" value="ACT_dom"/>
</dbReference>
<evidence type="ECO:0000256" key="1">
    <source>
        <dbReference type="ARBA" id="ARBA00004741"/>
    </source>
</evidence>
<evidence type="ECO:0000313" key="10">
    <source>
        <dbReference type="EMBL" id="VVT51029.1"/>
    </source>
</evidence>